<evidence type="ECO:0000313" key="3">
    <source>
        <dbReference type="Proteomes" id="UP000318582"/>
    </source>
</evidence>
<dbReference type="AlphaFoldDB" id="A0A507DX90"/>
<proteinExistence type="predicted"/>
<comment type="caution">
    <text evidence="2">The sequence shown here is derived from an EMBL/GenBank/DDBJ whole genome shotgun (WGS) entry which is preliminary data.</text>
</comment>
<reference evidence="2 3" key="1">
    <citation type="journal article" date="2019" name="Sci. Rep.">
        <title>Comparative genomics of chytrid fungi reveal insights into the obligate biotrophic and pathogenic lifestyle of Synchytrium endobioticum.</title>
        <authorList>
            <person name="van de Vossenberg B.T.L.H."/>
            <person name="Warris S."/>
            <person name="Nguyen H.D.T."/>
            <person name="van Gent-Pelzer M.P.E."/>
            <person name="Joly D.L."/>
            <person name="van de Geest H.C."/>
            <person name="Bonants P.J.M."/>
            <person name="Smith D.S."/>
            <person name="Levesque C.A."/>
            <person name="van der Lee T.A.J."/>
        </authorList>
    </citation>
    <scope>NUCLEOTIDE SEQUENCE [LARGE SCALE GENOMIC DNA]</scope>
    <source>
        <strain evidence="2 3">CBS 809.83</strain>
    </source>
</reference>
<name>A0A507DX90_9FUNG</name>
<sequence length="445" mass="50075">MRLFVIDERVTFKRCGVFGGNFEYSLNDYRGNGVNVKNTCVLSTKDNHTVEPPSAVEKYRLRLFQCSSVSAKPALSFEKQQVNVASNVLRASSKGNKAHHLPNGRFTNPWPSFTEHGLFDFLKLLPQWDRKGSKVPMESERTVKVLGRENMNWSKIKQPDTSIIQATWLGHASFLIQMEGVNIFCDPVFEQRCSPMSFMGPARFTPPACTLAELRAEIKIDVCIISHNHYDHLETTSIAALGPDVQFFVPLKNKAWFDNYKLPHVYELDWWDKHELKFADGRMLEIVCTPCQHFSGRGLHDRMSTLWAGWAVLGQKHGKHFYFGGDTGYRSVSADGSSSSTCPVFKEIGTELGPFDLSCIPIGAYSPRPFMSPVHLAPEDSVEVHKDVKSQFSVGMHWGTFVLTDEPVNEPPQRLRKAMDAAGLSHDDFVTVAIGETVTSNRVKE</sequence>
<evidence type="ECO:0000313" key="2">
    <source>
        <dbReference type="EMBL" id="TPX56363.1"/>
    </source>
</evidence>
<accession>A0A507DX90</accession>
<dbReference type="SUPFAM" id="SSF56281">
    <property type="entry name" value="Metallo-hydrolase/oxidoreductase"/>
    <property type="match status" value="1"/>
</dbReference>
<dbReference type="InterPro" id="IPR001279">
    <property type="entry name" value="Metallo-B-lactamas"/>
</dbReference>
<dbReference type="PANTHER" id="PTHR15032:SF4">
    <property type="entry name" value="N-ACYL-PHOSPHATIDYLETHANOLAMINE-HYDROLYZING PHOSPHOLIPASE D"/>
    <property type="match status" value="1"/>
</dbReference>
<dbReference type="Pfam" id="PF12706">
    <property type="entry name" value="Lactamase_B_2"/>
    <property type="match status" value="1"/>
</dbReference>
<dbReference type="Gene3D" id="3.60.15.10">
    <property type="entry name" value="Ribonuclease Z/Hydroxyacylglutathione hydrolase-like"/>
    <property type="match status" value="1"/>
</dbReference>
<keyword evidence="3" id="KW-1185">Reference proteome</keyword>
<dbReference type="Proteomes" id="UP000318582">
    <property type="component" value="Unassembled WGS sequence"/>
</dbReference>
<dbReference type="PANTHER" id="PTHR15032">
    <property type="entry name" value="N-ACYL-PHOSPHATIDYLETHANOLAMINE-HYDROLYZING PHOSPHOLIPASE D"/>
    <property type="match status" value="1"/>
</dbReference>
<dbReference type="InterPro" id="IPR036866">
    <property type="entry name" value="RibonucZ/Hydroxyglut_hydro"/>
</dbReference>
<gene>
    <name evidence="2" type="ORF">PhCBS80983_g04573</name>
</gene>
<dbReference type="GO" id="GO:0005737">
    <property type="term" value="C:cytoplasm"/>
    <property type="evidence" value="ECO:0007669"/>
    <property type="project" value="TreeGrafter"/>
</dbReference>
<organism evidence="2 3">
    <name type="scientific">Powellomyces hirtus</name>
    <dbReference type="NCBI Taxonomy" id="109895"/>
    <lineage>
        <taxon>Eukaryota</taxon>
        <taxon>Fungi</taxon>
        <taxon>Fungi incertae sedis</taxon>
        <taxon>Chytridiomycota</taxon>
        <taxon>Chytridiomycota incertae sedis</taxon>
        <taxon>Chytridiomycetes</taxon>
        <taxon>Spizellomycetales</taxon>
        <taxon>Powellomycetaceae</taxon>
        <taxon>Powellomyces</taxon>
    </lineage>
</organism>
<feature type="domain" description="Metallo-beta-lactamase" evidence="1">
    <location>
        <begin position="182"/>
        <end position="398"/>
    </location>
</feature>
<protein>
    <recommendedName>
        <fullName evidence="1">Metallo-beta-lactamase domain-containing protein</fullName>
    </recommendedName>
</protein>
<evidence type="ECO:0000259" key="1">
    <source>
        <dbReference type="Pfam" id="PF12706"/>
    </source>
</evidence>
<dbReference type="EMBL" id="QEAQ01000077">
    <property type="protein sequence ID" value="TPX56363.1"/>
    <property type="molecule type" value="Genomic_DNA"/>
</dbReference>
<dbReference type="STRING" id="109895.A0A507DX90"/>